<dbReference type="AlphaFoldDB" id="A0A370TBW3"/>
<proteinExistence type="predicted"/>
<reference evidence="1 2" key="1">
    <citation type="journal article" date="2018" name="IMA Fungus">
        <title>IMA Genome-F 9: Draft genome sequence of Annulohypoxylon stygium, Aspergillus mulundensis, Berkeleyomyces basicola (syn. Thielaviopsis basicola), Ceratocystis smalleyi, two Cercospora beticola strains, Coleophoma cylindrospora, Fusarium fracticaudum, Phialophora cf. hyalina, and Morchella septimelata.</title>
        <authorList>
            <person name="Wingfield B.D."/>
            <person name="Bills G.F."/>
            <person name="Dong Y."/>
            <person name="Huang W."/>
            <person name="Nel W.J."/>
            <person name="Swalarsk-Parry B.S."/>
            <person name="Vaghefi N."/>
            <person name="Wilken P.M."/>
            <person name="An Z."/>
            <person name="de Beer Z.W."/>
            <person name="De Vos L."/>
            <person name="Chen L."/>
            <person name="Duong T.A."/>
            <person name="Gao Y."/>
            <person name="Hammerbacher A."/>
            <person name="Kikkert J.R."/>
            <person name="Li Y."/>
            <person name="Li H."/>
            <person name="Li K."/>
            <person name="Li Q."/>
            <person name="Liu X."/>
            <person name="Ma X."/>
            <person name="Naidoo K."/>
            <person name="Pethybridge S.J."/>
            <person name="Sun J."/>
            <person name="Steenkamp E.T."/>
            <person name="van der Nest M.A."/>
            <person name="van Wyk S."/>
            <person name="Wingfield M.J."/>
            <person name="Xiong C."/>
            <person name="Yue Q."/>
            <person name="Zhang X."/>
        </authorList>
    </citation>
    <scope>NUCLEOTIDE SEQUENCE [LARGE SCALE GENOMIC DNA]</scope>
    <source>
        <strain evidence="1 2">BP 5553</strain>
    </source>
</reference>
<dbReference type="GeneID" id="43602600"/>
<evidence type="ECO:0000313" key="1">
    <source>
        <dbReference type="EMBL" id="RDL31542.1"/>
    </source>
</evidence>
<sequence length="888" mass="101283">MEIVFQSPAQPERLLLHDALAKNGSETLSALLSAIYDLIFATNLLSVQSFSSSLEAIKVQESLFRVTLTNIEFNWKFTQKERYIIQDAASDGLYSEDDIERAFYKHGGYNGVIALILFFRKSENIRKNWATIIEGFRAVLVNYATKMLSSEIVKWIPEFLSTLGRVGPHPLQYLGGHAGRKRPRDIMETMDSLAVTQARCLSRSWDTSATVFQQFQESQEIHQIGQAVDSQRQDHLFLTFRLTTPKEDQQQQLLNTSLHLDEAGNIHQRQQQCFRSRQDVPTSILNAPSLKQNLPQQQQYRKPFNTSTDRDMESPPHQHIPTLISNVSSLCDNESLSFEAPSDDLIMASSIDHTNFPIDPLPLLLYALGGSQIRQDVLFRGLLPQKRWDGCGNVREITPRDAGFDEQTTSIFSSQTVLEQTIETCIRFGLVLQGVSEDGSLQYSITEQSRRQISQTVKGEELHLLGLIFTTHIYPRDQALEPSFQALGRLLLPYLERTWEFVLGERCPIIPAPIRDSLVEASLATYTLVGTSRKKNVISVLAKIQDPDLPDYLRMAIVYRKSILLRRQGDHDRSDGVIRDILESIELKSKDMRLYCTYGRLLLSLSENAILRKEFGQAESHLASWEVKNPEPSGLELQVVRLKNTVLGRVSRYVGKFSHARYCLEECLQTIPGDASRYHIMYHLGDVYCELGLPEEVETLVLDEIEQLRARGKQRLKAFRRLALPLAEAYIQQRKLEAAKGLLRELVDTFAGMVSHDVSDQLSHVRSMIGLARVNWYQTLWSKARQTLDEAMALTENYRTFSKGNYYKGVIYLFLSLVNFELHEYAESRLTLVSANDILSKEMPRHFIPGMGSYFLQYLVQVERSRQWPSSSINEIPPSAAFSRAQMI</sequence>
<dbReference type="SUPFAM" id="SSF48452">
    <property type="entry name" value="TPR-like"/>
    <property type="match status" value="1"/>
</dbReference>
<keyword evidence="2" id="KW-1185">Reference proteome</keyword>
<comment type="caution">
    <text evidence="1">The sequence shown here is derived from an EMBL/GenBank/DDBJ whole genome shotgun (WGS) entry which is preliminary data.</text>
</comment>
<protein>
    <submittedName>
        <fullName evidence="1">Uncharacterized protein</fullName>
    </submittedName>
</protein>
<dbReference type="Gene3D" id="1.25.40.10">
    <property type="entry name" value="Tetratricopeptide repeat domain"/>
    <property type="match status" value="1"/>
</dbReference>
<dbReference type="Proteomes" id="UP000254866">
    <property type="component" value="Unassembled WGS sequence"/>
</dbReference>
<dbReference type="RefSeq" id="XP_031865673.1">
    <property type="nucleotide sequence ID" value="XM_032018374.1"/>
</dbReference>
<gene>
    <name evidence="1" type="ORF">BP5553_09751</name>
</gene>
<dbReference type="InterPro" id="IPR011990">
    <property type="entry name" value="TPR-like_helical_dom_sf"/>
</dbReference>
<dbReference type="EMBL" id="NPIC01000012">
    <property type="protein sequence ID" value="RDL31542.1"/>
    <property type="molecule type" value="Genomic_DNA"/>
</dbReference>
<organism evidence="1 2">
    <name type="scientific">Venustampulla echinocandica</name>
    <dbReference type="NCBI Taxonomy" id="2656787"/>
    <lineage>
        <taxon>Eukaryota</taxon>
        <taxon>Fungi</taxon>
        <taxon>Dikarya</taxon>
        <taxon>Ascomycota</taxon>
        <taxon>Pezizomycotina</taxon>
        <taxon>Leotiomycetes</taxon>
        <taxon>Helotiales</taxon>
        <taxon>Pleuroascaceae</taxon>
        <taxon>Venustampulla</taxon>
    </lineage>
</organism>
<dbReference type="OrthoDB" id="3553666at2759"/>
<accession>A0A370TBW3</accession>
<dbReference type="STRING" id="2656787.A0A370TBW3"/>
<name>A0A370TBW3_9HELO</name>
<evidence type="ECO:0000313" key="2">
    <source>
        <dbReference type="Proteomes" id="UP000254866"/>
    </source>
</evidence>